<dbReference type="RefSeq" id="XP_024341185.1">
    <property type="nucleotide sequence ID" value="XM_024484842.1"/>
</dbReference>
<name>A0A1X6N700_9APHY</name>
<evidence type="ECO:0000313" key="2">
    <source>
        <dbReference type="EMBL" id="OSX64391.1"/>
    </source>
</evidence>
<feature type="compositionally biased region" description="Basic and acidic residues" evidence="1">
    <location>
        <begin position="96"/>
        <end position="118"/>
    </location>
</feature>
<sequence length="189" mass="20748">MSLVTCPELKPASTLAFAIPLEAFTPWGGEDWSDVSGELRRGSQRDASGEQQPEVPQTMIKQEEVPTHLEDIGEPGYIIQMRQRVKTSTPPGAWSLHKDADEEATPREQRSCEARDTDTAPTTPTRLCTVIKPTGKSTSISHRAQARRAQLMPPPNPEREGDVMAAAPDATGLHSMELRNTTVTSWYGV</sequence>
<dbReference type="EMBL" id="KZ110594">
    <property type="protein sequence ID" value="OSX64391.1"/>
    <property type="molecule type" value="Genomic_DNA"/>
</dbReference>
<dbReference type="OrthoDB" id="10277731at2759"/>
<proteinExistence type="predicted"/>
<feature type="region of interest" description="Disordered" evidence="1">
    <location>
        <begin position="84"/>
        <end position="162"/>
    </location>
</feature>
<feature type="region of interest" description="Disordered" evidence="1">
    <location>
        <begin position="27"/>
        <end position="66"/>
    </location>
</feature>
<evidence type="ECO:0000256" key="1">
    <source>
        <dbReference type="SAM" id="MobiDB-lite"/>
    </source>
</evidence>
<dbReference type="GeneID" id="36329791"/>
<accession>A0A1X6N700</accession>
<evidence type="ECO:0000313" key="3">
    <source>
        <dbReference type="Proteomes" id="UP000194127"/>
    </source>
</evidence>
<organism evidence="2 3">
    <name type="scientific">Postia placenta MAD-698-R-SB12</name>
    <dbReference type="NCBI Taxonomy" id="670580"/>
    <lineage>
        <taxon>Eukaryota</taxon>
        <taxon>Fungi</taxon>
        <taxon>Dikarya</taxon>
        <taxon>Basidiomycota</taxon>
        <taxon>Agaricomycotina</taxon>
        <taxon>Agaricomycetes</taxon>
        <taxon>Polyporales</taxon>
        <taxon>Adustoporiaceae</taxon>
        <taxon>Rhodonia</taxon>
    </lineage>
</organism>
<feature type="compositionally biased region" description="Basic and acidic residues" evidence="1">
    <location>
        <begin position="37"/>
        <end position="48"/>
    </location>
</feature>
<reference evidence="2 3" key="1">
    <citation type="submission" date="2017-04" db="EMBL/GenBank/DDBJ databases">
        <title>Genome Sequence of the Model Brown-Rot Fungus Postia placenta SB12.</title>
        <authorList>
            <consortium name="DOE Joint Genome Institute"/>
            <person name="Gaskell J."/>
            <person name="Kersten P."/>
            <person name="Larrondo L.F."/>
            <person name="Canessa P."/>
            <person name="Martinez D."/>
            <person name="Hibbett D."/>
            <person name="Schmoll M."/>
            <person name="Kubicek C.P."/>
            <person name="Martinez A.T."/>
            <person name="Yadav J."/>
            <person name="Master E."/>
            <person name="Magnuson J.K."/>
            <person name="James T."/>
            <person name="Yaver D."/>
            <person name="Berka R."/>
            <person name="Labutti K."/>
            <person name="Lipzen A."/>
            <person name="Aerts A."/>
            <person name="Barry K."/>
            <person name="Henrissat B."/>
            <person name="Blanchette R."/>
            <person name="Grigoriev I."/>
            <person name="Cullen D."/>
        </authorList>
    </citation>
    <scope>NUCLEOTIDE SEQUENCE [LARGE SCALE GENOMIC DNA]</scope>
    <source>
        <strain evidence="2 3">MAD-698-R-SB12</strain>
    </source>
</reference>
<keyword evidence="3" id="KW-1185">Reference proteome</keyword>
<dbReference type="Proteomes" id="UP000194127">
    <property type="component" value="Unassembled WGS sequence"/>
</dbReference>
<dbReference type="AlphaFoldDB" id="A0A1X6N700"/>
<gene>
    <name evidence="2" type="ORF">POSPLADRAFT_1137843</name>
</gene>
<protein>
    <submittedName>
        <fullName evidence="2">Uncharacterized protein</fullName>
    </submittedName>
</protein>